<dbReference type="HOGENOM" id="CLU_1451313_0_0_1"/>
<dbReference type="KEGG" id="gtt:GUITHDRAFT_150022"/>
<gene>
    <name evidence="1" type="ORF">GUITHDRAFT_150022</name>
</gene>
<protein>
    <submittedName>
        <fullName evidence="1">Uncharacterized protein</fullName>
    </submittedName>
</protein>
<dbReference type="EMBL" id="JH992967">
    <property type="protein sequence ID" value="EKX54476.1"/>
    <property type="molecule type" value="Genomic_DNA"/>
</dbReference>
<organism evidence="1">
    <name type="scientific">Guillardia theta (strain CCMP2712)</name>
    <name type="common">Cryptophyte</name>
    <dbReference type="NCBI Taxonomy" id="905079"/>
    <lineage>
        <taxon>Eukaryota</taxon>
        <taxon>Cryptophyceae</taxon>
        <taxon>Pyrenomonadales</taxon>
        <taxon>Geminigeraceae</taxon>
        <taxon>Guillardia</taxon>
    </lineage>
</organism>
<sequence length="188" mass="20949">MQASKLGVAVLTCACALFLLSLLALPLTRSYSLLMIPIAPVQILYGGSHWGGVGSEGYGTSAWDNSGWNAHYHPRDGASMDSESMEPYTWRKGPRVNDEYTGVMASGDPTVDPPDSWEPPINFKKSRKQLLLGESQPPKPMLVSWNDKPLRQQVLRQRDHSSERSRVQHTSRNPKKVFLELYGGSHWG</sequence>
<proteinExistence type="predicted"/>
<feature type="non-terminal residue" evidence="1">
    <location>
        <position position="188"/>
    </location>
</feature>
<reference evidence="1" key="1">
    <citation type="journal article" date="2012" name="Nature">
        <title>Algal genomes reveal evolutionary mosaicism and the fate of nucleomorphs.</title>
        <authorList>
            <consortium name="DOE Joint Genome Institute"/>
            <person name="Curtis B.A."/>
            <person name="Tanifuji G."/>
            <person name="Burki F."/>
            <person name="Gruber A."/>
            <person name="Irimia M."/>
            <person name="Maruyama S."/>
            <person name="Arias M.C."/>
            <person name="Ball S.G."/>
            <person name="Gile G.H."/>
            <person name="Hirakawa Y."/>
            <person name="Hopkins J.F."/>
            <person name="Kuo A."/>
            <person name="Rensing S.A."/>
            <person name="Schmutz J."/>
            <person name="Symeonidi A."/>
            <person name="Elias M."/>
            <person name="Eveleigh R.J."/>
            <person name="Herman E.K."/>
            <person name="Klute M.J."/>
            <person name="Nakayama T."/>
            <person name="Obornik M."/>
            <person name="Reyes-Prieto A."/>
            <person name="Armbrust E.V."/>
            <person name="Aves S.J."/>
            <person name="Beiko R.G."/>
            <person name="Coutinho P."/>
            <person name="Dacks J.B."/>
            <person name="Durnford D.G."/>
            <person name="Fast N.M."/>
            <person name="Green B.R."/>
            <person name="Grisdale C.J."/>
            <person name="Hempel F."/>
            <person name="Henrissat B."/>
            <person name="Hoppner M.P."/>
            <person name="Ishida K."/>
            <person name="Kim E."/>
            <person name="Koreny L."/>
            <person name="Kroth P.G."/>
            <person name="Liu Y."/>
            <person name="Malik S.B."/>
            <person name="Maier U.G."/>
            <person name="McRose D."/>
            <person name="Mock T."/>
            <person name="Neilson J.A."/>
            <person name="Onodera N.T."/>
            <person name="Poole A.M."/>
            <person name="Pritham E.J."/>
            <person name="Richards T.A."/>
            <person name="Rocap G."/>
            <person name="Roy S.W."/>
            <person name="Sarai C."/>
            <person name="Schaack S."/>
            <person name="Shirato S."/>
            <person name="Slamovits C.H."/>
            <person name="Spencer D.F."/>
            <person name="Suzuki S."/>
            <person name="Worden A.Z."/>
            <person name="Zauner S."/>
            <person name="Barry K."/>
            <person name="Bell C."/>
            <person name="Bharti A.K."/>
            <person name="Crow J.A."/>
            <person name="Grimwood J."/>
            <person name="Kramer R."/>
            <person name="Lindquist E."/>
            <person name="Lucas S."/>
            <person name="Salamov A."/>
            <person name="McFadden G.I."/>
            <person name="Lane C.E."/>
            <person name="Keeling P.J."/>
            <person name="Gray M.W."/>
            <person name="Grigoriev I.V."/>
            <person name="Archibald J.M."/>
        </authorList>
    </citation>
    <scope>NUCLEOTIDE SEQUENCE</scope>
    <source>
        <strain evidence="1">CCMP2712</strain>
    </source>
</reference>
<accession>L1K0W3</accession>
<evidence type="ECO:0000313" key="1">
    <source>
        <dbReference type="EMBL" id="EKX54476.1"/>
    </source>
</evidence>
<dbReference type="PaxDb" id="55529-EKX54476"/>
<dbReference type="RefSeq" id="XP_005841456.1">
    <property type="nucleotide sequence ID" value="XM_005841399.1"/>
</dbReference>
<name>L1K0W3_GUITC</name>
<dbReference type="GeneID" id="17310997"/>
<dbReference type="AlphaFoldDB" id="L1K0W3"/>